<evidence type="ECO:0000256" key="3">
    <source>
        <dbReference type="ARBA" id="ARBA00022578"/>
    </source>
</evidence>
<gene>
    <name evidence="9" type="ORF">HDG40_007962</name>
</gene>
<evidence type="ECO:0000256" key="5">
    <source>
        <dbReference type="ARBA" id="ARBA00023172"/>
    </source>
</evidence>
<comment type="caution">
    <text evidence="9">The sequence shown here is derived from an EMBL/GenBank/DDBJ whole genome shotgun (WGS) entry which is preliminary data.</text>
</comment>
<evidence type="ECO:0000259" key="8">
    <source>
        <dbReference type="Pfam" id="PF05598"/>
    </source>
</evidence>
<dbReference type="PANTHER" id="PTHR35604">
    <property type="entry name" value="TRANSPOSASE INSH FOR INSERTION SEQUENCE ELEMENT IS5A-RELATED"/>
    <property type="match status" value="1"/>
</dbReference>
<accession>A0A7W8QGT7</accession>
<keyword evidence="3" id="KW-0815">Transposition</keyword>
<evidence type="ECO:0000256" key="4">
    <source>
        <dbReference type="ARBA" id="ARBA00023125"/>
    </source>
</evidence>
<dbReference type="GO" id="GO:0003677">
    <property type="term" value="F:DNA binding"/>
    <property type="evidence" value="ECO:0007669"/>
    <property type="project" value="UniProtKB-KW"/>
</dbReference>
<dbReference type="NCBIfam" id="NF033581">
    <property type="entry name" value="transpos_IS5_4"/>
    <property type="match status" value="1"/>
</dbReference>
<feature type="domain" description="Transposase IS4-like" evidence="7">
    <location>
        <begin position="142"/>
        <end position="279"/>
    </location>
</feature>
<dbReference type="GO" id="GO:0006313">
    <property type="term" value="P:DNA transposition"/>
    <property type="evidence" value="ECO:0007669"/>
    <property type="project" value="InterPro"/>
</dbReference>
<dbReference type="Pfam" id="PF05598">
    <property type="entry name" value="DUF772"/>
    <property type="match status" value="1"/>
</dbReference>
<dbReference type="InterPro" id="IPR008490">
    <property type="entry name" value="Transposase_InsH_N"/>
</dbReference>
<protein>
    <submittedName>
        <fullName evidence="9">IS5 family transposase</fullName>
    </submittedName>
</protein>
<dbReference type="PANTHER" id="PTHR35604:SF2">
    <property type="entry name" value="TRANSPOSASE INSH FOR INSERTION SEQUENCE ELEMENT IS5A-RELATED"/>
    <property type="match status" value="1"/>
</dbReference>
<organism evidence="9 10">
    <name type="scientific">Paraburkholderia atlantica</name>
    <dbReference type="NCBI Taxonomy" id="2654982"/>
    <lineage>
        <taxon>Bacteria</taxon>
        <taxon>Pseudomonadati</taxon>
        <taxon>Pseudomonadota</taxon>
        <taxon>Betaproteobacteria</taxon>
        <taxon>Burkholderiales</taxon>
        <taxon>Burkholderiaceae</taxon>
        <taxon>Paraburkholderia</taxon>
    </lineage>
</organism>
<keyword evidence="5" id="KW-0233">DNA recombination</keyword>
<comment type="function">
    <text evidence="1">Involved in the transposition of the insertion sequence IS5.</text>
</comment>
<evidence type="ECO:0000256" key="1">
    <source>
        <dbReference type="ARBA" id="ARBA00003544"/>
    </source>
</evidence>
<dbReference type="InterPro" id="IPR047959">
    <property type="entry name" value="Transpos_IS5"/>
</dbReference>
<proteinExistence type="inferred from homology"/>
<reference evidence="9 10" key="1">
    <citation type="submission" date="2020-08" db="EMBL/GenBank/DDBJ databases">
        <title>Genomic Encyclopedia of Type Strains, Phase IV (KMG-V): Genome sequencing to study the core and pangenomes of soil and plant-associated prokaryotes.</title>
        <authorList>
            <person name="Whitman W."/>
        </authorList>
    </citation>
    <scope>NUCLEOTIDE SEQUENCE [LARGE SCALE GENOMIC DNA]</scope>
    <source>
        <strain evidence="9 10">JPY158</strain>
    </source>
</reference>
<dbReference type="Pfam" id="PF01609">
    <property type="entry name" value="DDE_Tnp_1"/>
    <property type="match status" value="1"/>
</dbReference>
<feature type="region of interest" description="Disordered" evidence="6">
    <location>
        <begin position="315"/>
        <end position="334"/>
    </location>
</feature>
<comment type="similarity">
    <text evidence="2">Belongs to the transposase 11 family.</text>
</comment>
<evidence type="ECO:0000256" key="6">
    <source>
        <dbReference type="SAM" id="MobiDB-lite"/>
    </source>
</evidence>
<keyword evidence="4" id="KW-0238">DNA-binding</keyword>
<sequence length="441" mass="49074">MKQLTLAMAVDQCAGFGAQRKPTRREAFLDEMNTIVPWAQLCAVVEPFYPKRGNGRPPIALERMLRIHFVQHWFNLADLACEEALYDSLSLRRFVGIYLGSETVPDATTLLKFRHLLEEHKLGERIFAEVGAVLQARGAKLKSGTIVDATLIGAPSSTKNKEKARDPEMHQTRKGQQWHFGMKLHIGVDSQSGLAHSAVVTAANVHDKHPLPQLLHGEEQRVYGDSAYASQKALIHSKAPTARDFTNKRTRRKDVVDEVARRKNRNKSKIRARVEHVFAGREAAVGLHEGSLSRAGEKRQSRLRCARAGQSLHVARGTGAPVEGQRRAKSPCRAPQGAQHEQECALLRLLFAVSKVYTCLGRSPLCLHGLISAAISNPLHLRRLIAASSLTRHNPSYYPDLSSTYLCTNAHLIAFTCQFRDDSRRAARRRAHGSRQSARPA</sequence>
<name>A0A7W8QGT7_PARAM</name>
<feature type="domain" description="Transposase InsH N-terminal" evidence="8">
    <location>
        <begin position="25"/>
        <end position="115"/>
    </location>
</feature>
<evidence type="ECO:0000256" key="2">
    <source>
        <dbReference type="ARBA" id="ARBA00010075"/>
    </source>
</evidence>
<keyword evidence="10" id="KW-1185">Reference proteome</keyword>
<dbReference type="InterPro" id="IPR002559">
    <property type="entry name" value="Transposase_11"/>
</dbReference>
<dbReference type="AlphaFoldDB" id="A0A7W8QGT7"/>
<dbReference type="GO" id="GO:0004803">
    <property type="term" value="F:transposase activity"/>
    <property type="evidence" value="ECO:0007669"/>
    <property type="project" value="InterPro"/>
</dbReference>
<evidence type="ECO:0000313" key="10">
    <source>
        <dbReference type="Proteomes" id="UP000592780"/>
    </source>
</evidence>
<dbReference type="EMBL" id="JACHDD010000051">
    <property type="protein sequence ID" value="MBB5429764.1"/>
    <property type="molecule type" value="Genomic_DNA"/>
</dbReference>
<evidence type="ECO:0000259" key="7">
    <source>
        <dbReference type="Pfam" id="PF01609"/>
    </source>
</evidence>
<evidence type="ECO:0000313" key="9">
    <source>
        <dbReference type="EMBL" id="MBB5429764.1"/>
    </source>
</evidence>
<dbReference type="Proteomes" id="UP000592780">
    <property type="component" value="Unassembled WGS sequence"/>
</dbReference>